<reference evidence="13" key="1">
    <citation type="submission" date="2021-01" db="EMBL/GenBank/DDBJ databases">
        <authorList>
            <person name="Corre E."/>
            <person name="Pelletier E."/>
            <person name="Niang G."/>
            <person name="Scheremetjew M."/>
            <person name="Finn R."/>
            <person name="Kale V."/>
            <person name="Holt S."/>
            <person name="Cochrane G."/>
            <person name="Meng A."/>
            <person name="Brown T."/>
            <person name="Cohen L."/>
        </authorList>
    </citation>
    <scope>NUCLEOTIDE SEQUENCE</scope>
    <source>
        <strain evidence="13">CCMP3107</strain>
    </source>
</reference>
<dbReference type="Pfam" id="PF10417">
    <property type="entry name" value="1-cysPrx_C"/>
    <property type="match status" value="1"/>
</dbReference>
<keyword evidence="4 9" id="KW-0049">Antioxidant</keyword>
<feature type="signal peptide" evidence="11">
    <location>
        <begin position="1"/>
        <end position="19"/>
    </location>
</feature>
<dbReference type="PANTHER" id="PTHR10681">
    <property type="entry name" value="THIOREDOXIN PEROXIDASE"/>
    <property type="match status" value="1"/>
</dbReference>
<comment type="catalytic activity">
    <reaction evidence="8">
        <text>a hydroperoxide + [thioredoxin]-dithiol = an alcohol + [thioredoxin]-disulfide + H2O</text>
        <dbReference type="Rhea" id="RHEA:62620"/>
        <dbReference type="Rhea" id="RHEA-COMP:10698"/>
        <dbReference type="Rhea" id="RHEA-COMP:10700"/>
        <dbReference type="ChEBI" id="CHEBI:15377"/>
        <dbReference type="ChEBI" id="CHEBI:29950"/>
        <dbReference type="ChEBI" id="CHEBI:30879"/>
        <dbReference type="ChEBI" id="CHEBI:35924"/>
        <dbReference type="ChEBI" id="CHEBI:50058"/>
        <dbReference type="EC" id="1.11.1.24"/>
    </reaction>
</comment>
<evidence type="ECO:0000256" key="9">
    <source>
        <dbReference type="PIRNR" id="PIRNR000239"/>
    </source>
</evidence>
<evidence type="ECO:0000256" key="8">
    <source>
        <dbReference type="ARBA" id="ARBA00049091"/>
    </source>
</evidence>
<dbReference type="PIRSF" id="PIRSF000239">
    <property type="entry name" value="AHPC"/>
    <property type="match status" value="1"/>
</dbReference>
<dbReference type="InterPro" id="IPR050217">
    <property type="entry name" value="Peroxiredoxin"/>
</dbReference>
<accession>A0A6T5QUB8</accession>
<keyword evidence="3 9" id="KW-0575">Peroxidase</keyword>
<sequence length="221" mass="24096">MKVIFTAAVLFLLATLASAQQSLLRKQAPDFAAVAVQGEDFVDVKLEDYKGKWLVLFFYPFDFTFVCPTEIVAFSNRIDEFKAAGAEVVAVSTDSQFTHLAWIRTAREDGGVGRLALPLVADVSKDISRAYGVLVEDPKDPLYGAALRGLFLVDPQGKVRSLQVNDEAVGRNVDETLRTLQAFQYADSHAGEGCPANWTPGADTIKANPDGAKEYFKAWGA</sequence>
<evidence type="ECO:0000256" key="4">
    <source>
        <dbReference type="ARBA" id="ARBA00022862"/>
    </source>
</evidence>
<dbReference type="InterPro" id="IPR036249">
    <property type="entry name" value="Thioredoxin-like_sf"/>
</dbReference>
<feature type="domain" description="Thioredoxin" evidence="12">
    <location>
        <begin position="22"/>
        <end position="185"/>
    </location>
</feature>
<organism evidence="13">
    <name type="scientific">Heterosigma akashiwo</name>
    <name type="common">Chromophytic alga</name>
    <name type="synonym">Heterosigma carterae</name>
    <dbReference type="NCBI Taxonomy" id="2829"/>
    <lineage>
        <taxon>Eukaryota</taxon>
        <taxon>Sar</taxon>
        <taxon>Stramenopiles</taxon>
        <taxon>Ochrophyta</taxon>
        <taxon>Raphidophyceae</taxon>
        <taxon>Chattonellales</taxon>
        <taxon>Chattonellaceae</taxon>
        <taxon>Heterosigma</taxon>
    </lineage>
</organism>
<comment type="function">
    <text evidence="9">Thiol-specific peroxidase that catalyzes the reduction of hydrogen peroxide and organic hydroperoxides to water and alcohols, respectively.</text>
</comment>
<dbReference type="EC" id="1.11.1.24" evidence="2"/>
<dbReference type="GO" id="GO:0006979">
    <property type="term" value="P:response to oxidative stress"/>
    <property type="evidence" value="ECO:0007669"/>
    <property type="project" value="TreeGrafter"/>
</dbReference>
<evidence type="ECO:0000259" key="12">
    <source>
        <dbReference type="PROSITE" id="PS51352"/>
    </source>
</evidence>
<proteinExistence type="inferred from homology"/>
<comment type="similarity">
    <text evidence="1">Belongs to the peroxiredoxin family. AhpC/Prx1 subfamily.</text>
</comment>
<evidence type="ECO:0000256" key="3">
    <source>
        <dbReference type="ARBA" id="ARBA00022559"/>
    </source>
</evidence>
<dbReference type="SUPFAM" id="SSF52833">
    <property type="entry name" value="Thioredoxin-like"/>
    <property type="match status" value="1"/>
</dbReference>
<dbReference type="GO" id="GO:0005829">
    <property type="term" value="C:cytosol"/>
    <property type="evidence" value="ECO:0007669"/>
    <property type="project" value="TreeGrafter"/>
</dbReference>
<dbReference type="PANTHER" id="PTHR10681:SF176">
    <property type="entry name" value="THIOREDOXIN DOMAIN-CONTAINING PROTEIN"/>
    <property type="match status" value="1"/>
</dbReference>
<feature type="active site" description="Cysteine sulfenic acid (-SOH) intermediate; for peroxidase activity" evidence="10">
    <location>
        <position position="67"/>
    </location>
</feature>
<dbReference type="InterPro" id="IPR019479">
    <property type="entry name" value="Peroxiredoxin_C"/>
</dbReference>
<dbReference type="GO" id="GO:0008379">
    <property type="term" value="F:thioredoxin peroxidase activity"/>
    <property type="evidence" value="ECO:0007669"/>
    <property type="project" value="TreeGrafter"/>
</dbReference>
<dbReference type="PROSITE" id="PS51352">
    <property type="entry name" value="THIOREDOXIN_2"/>
    <property type="match status" value="1"/>
</dbReference>
<protein>
    <recommendedName>
        <fullName evidence="2">thioredoxin-dependent peroxiredoxin</fullName>
        <ecNumber evidence="2">1.11.1.24</ecNumber>
    </recommendedName>
</protein>
<keyword evidence="11" id="KW-0732">Signal</keyword>
<dbReference type="EMBL" id="HBIU01049580">
    <property type="protein sequence ID" value="CAE0643264.1"/>
    <property type="molecule type" value="Transcribed_RNA"/>
</dbReference>
<evidence type="ECO:0000256" key="6">
    <source>
        <dbReference type="ARBA" id="ARBA00023157"/>
    </source>
</evidence>
<evidence type="ECO:0000313" key="13">
    <source>
        <dbReference type="EMBL" id="CAE0643264.1"/>
    </source>
</evidence>
<dbReference type="CDD" id="cd03015">
    <property type="entry name" value="PRX_Typ2cys"/>
    <property type="match status" value="1"/>
</dbReference>
<dbReference type="GO" id="GO:0045454">
    <property type="term" value="P:cell redox homeostasis"/>
    <property type="evidence" value="ECO:0007669"/>
    <property type="project" value="TreeGrafter"/>
</dbReference>
<dbReference type="InterPro" id="IPR013766">
    <property type="entry name" value="Thioredoxin_domain"/>
</dbReference>
<dbReference type="Pfam" id="PF00578">
    <property type="entry name" value="AhpC-TSA"/>
    <property type="match status" value="1"/>
</dbReference>
<feature type="chain" id="PRO_5030159688" description="thioredoxin-dependent peroxiredoxin" evidence="11">
    <location>
        <begin position="20"/>
        <end position="221"/>
    </location>
</feature>
<dbReference type="InterPro" id="IPR000866">
    <property type="entry name" value="AhpC/TSA"/>
</dbReference>
<evidence type="ECO:0000256" key="10">
    <source>
        <dbReference type="PIRSR" id="PIRSR000239-1"/>
    </source>
</evidence>
<evidence type="ECO:0000256" key="1">
    <source>
        <dbReference type="ARBA" id="ARBA00009796"/>
    </source>
</evidence>
<evidence type="ECO:0000256" key="11">
    <source>
        <dbReference type="SAM" id="SignalP"/>
    </source>
</evidence>
<dbReference type="InterPro" id="IPR024706">
    <property type="entry name" value="Peroxiredoxin_AhpC-typ"/>
</dbReference>
<dbReference type="Gene3D" id="3.40.30.10">
    <property type="entry name" value="Glutaredoxin"/>
    <property type="match status" value="1"/>
</dbReference>
<evidence type="ECO:0000256" key="5">
    <source>
        <dbReference type="ARBA" id="ARBA00023002"/>
    </source>
</evidence>
<evidence type="ECO:0000256" key="7">
    <source>
        <dbReference type="ARBA" id="ARBA00023284"/>
    </source>
</evidence>
<keyword evidence="5 9" id="KW-0560">Oxidoreductase</keyword>
<gene>
    <name evidence="13" type="ORF">HAKA00212_LOCUS22010</name>
</gene>
<dbReference type="GO" id="GO:0033554">
    <property type="term" value="P:cellular response to stress"/>
    <property type="evidence" value="ECO:0007669"/>
    <property type="project" value="TreeGrafter"/>
</dbReference>
<name>A0A6T5QUB8_HETAK</name>
<keyword evidence="7 9" id="KW-0676">Redox-active center</keyword>
<dbReference type="AlphaFoldDB" id="A0A6T5QUB8"/>
<dbReference type="FunFam" id="3.40.30.10:FF:000003">
    <property type="entry name" value="Peroxiredoxin 1"/>
    <property type="match status" value="1"/>
</dbReference>
<dbReference type="GO" id="GO:0042744">
    <property type="term" value="P:hydrogen peroxide catabolic process"/>
    <property type="evidence" value="ECO:0007669"/>
    <property type="project" value="TreeGrafter"/>
</dbReference>
<evidence type="ECO:0000256" key="2">
    <source>
        <dbReference type="ARBA" id="ARBA00013017"/>
    </source>
</evidence>
<keyword evidence="6" id="KW-1015">Disulfide bond</keyword>